<evidence type="ECO:0000313" key="9">
    <source>
        <dbReference type="EMBL" id="ORY85359.1"/>
    </source>
</evidence>
<dbReference type="AlphaFoldDB" id="A0A1Y2FN58"/>
<keyword evidence="9" id="KW-0675">Receptor</keyword>
<dbReference type="Pfam" id="PF12537">
    <property type="entry name" value="GPHR_N"/>
    <property type="match status" value="1"/>
</dbReference>
<evidence type="ECO:0000259" key="8">
    <source>
        <dbReference type="Pfam" id="PF12537"/>
    </source>
</evidence>
<feature type="transmembrane region" description="Helical" evidence="6">
    <location>
        <begin position="245"/>
        <end position="266"/>
    </location>
</feature>
<keyword evidence="4 6" id="KW-0472">Membrane</keyword>
<reference evidence="9 10" key="1">
    <citation type="submission" date="2016-07" db="EMBL/GenBank/DDBJ databases">
        <title>Pervasive Adenine N6-methylation of Active Genes in Fungi.</title>
        <authorList>
            <consortium name="DOE Joint Genome Institute"/>
            <person name="Mondo S.J."/>
            <person name="Dannebaum R.O."/>
            <person name="Kuo R.C."/>
            <person name="Labutti K."/>
            <person name="Haridas S."/>
            <person name="Kuo A."/>
            <person name="Salamov A."/>
            <person name="Ahrendt S.R."/>
            <person name="Lipzen A."/>
            <person name="Sullivan W."/>
            <person name="Andreopoulos W.B."/>
            <person name="Clum A."/>
            <person name="Lindquist E."/>
            <person name="Daum C."/>
            <person name="Ramamoorthy G.K."/>
            <person name="Gryganskyi A."/>
            <person name="Culley D."/>
            <person name="Magnuson J.K."/>
            <person name="James T.Y."/>
            <person name="O'Malley M.A."/>
            <person name="Stajich J.E."/>
            <person name="Spatafora J.W."/>
            <person name="Visel A."/>
            <person name="Grigoriev I.V."/>
        </authorList>
    </citation>
    <scope>NUCLEOTIDE SEQUENCE [LARGE SCALE GENOMIC DNA]</scope>
    <source>
        <strain evidence="9 10">62-1032</strain>
    </source>
</reference>
<dbReference type="Pfam" id="PF12430">
    <property type="entry name" value="ABA_GPCR"/>
    <property type="match status" value="1"/>
</dbReference>
<dbReference type="InterPro" id="IPR022535">
    <property type="entry name" value="Golgi_pH-regulator_cons_dom"/>
</dbReference>
<feature type="domain" description="Golgi pH regulator conserved" evidence="8">
    <location>
        <begin position="241"/>
        <end position="309"/>
    </location>
</feature>
<dbReference type="GO" id="GO:0016020">
    <property type="term" value="C:membrane"/>
    <property type="evidence" value="ECO:0007669"/>
    <property type="project" value="UniProtKB-SubCell"/>
</dbReference>
<feature type="domain" description="Abscisic acid G-protein coupled receptor-like" evidence="7">
    <location>
        <begin position="377"/>
        <end position="561"/>
    </location>
</feature>
<feature type="transmembrane region" description="Helical" evidence="6">
    <location>
        <begin position="384"/>
        <end position="409"/>
    </location>
</feature>
<dbReference type="PANTHER" id="PTHR15948:SF0">
    <property type="entry name" value="GOLGI PH REGULATOR A-RELATED"/>
    <property type="match status" value="1"/>
</dbReference>
<gene>
    <name evidence="9" type="ORF">BCR35DRAFT_351685</name>
</gene>
<dbReference type="EMBL" id="MCGR01000016">
    <property type="protein sequence ID" value="ORY85359.1"/>
    <property type="molecule type" value="Genomic_DNA"/>
</dbReference>
<dbReference type="InterPro" id="IPR015672">
    <property type="entry name" value="GPHR/GTG"/>
</dbReference>
<evidence type="ECO:0000313" key="10">
    <source>
        <dbReference type="Proteomes" id="UP000193467"/>
    </source>
</evidence>
<evidence type="ECO:0000259" key="7">
    <source>
        <dbReference type="Pfam" id="PF12430"/>
    </source>
</evidence>
<feature type="transmembrane region" description="Helical" evidence="6">
    <location>
        <begin position="496"/>
        <end position="517"/>
    </location>
</feature>
<evidence type="ECO:0000256" key="3">
    <source>
        <dbReference type="ARBA" id="ARBA00022989"/>
    </source>
</evidence>
<proteinExistence type="predicted"/>
<dbReference type="InParanoid" id="A0A1Y2FN58"/>
<feature type="transmembrane region" description="Helical" evidence="6">
    <location>
        <begin position="457"/>
        <end position="475"/>
    </location>
</feature>
<feature type="transmembrane region" description="Helical" evidence="6">
    <location>
        <begin position="170"/>
        <end position="193"/>
    </location>
</feature>
<comment type="subcellular location">
    <subcellularLocation>
        <location evidence="1">Membrane</location>
        <topology evidence="1">Multi-pass membrane protein</topology>
    </subcellularLocation>
</comment>
<organism evidence="9 10">
    <name type="scientific">Leucosporidium creatinivorum</name>
    <dbReference type="NCBI Taxonomy" id="106004"/>
    <lineage>
        <taxon>Eukaryota</taxon>
        <taxon>Fungi</taxon>
        <taxon>Dikarya</taxon>
        <taxon>Basidiomycota</taxon>
        <taxon>Pucciniomycotina</taxon>
        <taxon>Microbotryomycetes</taxon>
        <taxon>Leucosporidiales</taxon>
        <taxon>Leucosporidium</taxon>
    </lineage>
</organism>
<keyword evidence="3 6" id="KW-1133">Transmembrane helix</keyword>
<dbReference type="PANTHER" id="PTHR15948">
    <property type="entry name" value="G-PROTEIN COUPLED RECEPTOR 89-RELATED"/>
    <property type="match status" value="1"/>
</dbReference>
<comment type="caution">
    <text evidence="9">The sequence shown here is derived from an EMBL/GenBank/DDBJ whole genome shotgun (WGS) entry which is preliminary data.</text>
</comment>
<evidence type="ECO:0000256" key="4">
    <source>
        <dbReference type="ARBA" id="ARBA00023136"/>
    </source>
</evidence>
<sequence>METLAAPPTESSSLFVETAILSAIRCIFILVSRRYVNKSLFADLRSVTEDAFPEGGVLESPTRANIALEEVTTEVGGGGSYGGGSAAAGGKDGAGLSAPLLKRSNSGGMSRRDSGTSSPLNGKGVGASQQQVYTKLSTTLFCLSFSESCMLFTLLLFGDAVTDRARSFNWSLSLLTLLSLIVFVIPLGLSLLLTHRKKSTSAARSLILTLIPFAGYLFLFDKVGMLVASKVVVEGSHSLGLVNGMLSRVCVPGVFLIASLSGGGAVNTAWEAYEWRAVASADAVTDSQILAAERSLYRARLDLQQRTRSLTLAEGSAAREAESSASQSLLSRWTSSSPAAAHLKSLQVEVGALEKIEDQMAKDVATLKRRKMLREMGRTFKGRLWLAAGWALSVYCVWRVFVSCLNLIVGYSQKHHYLRSTPLDEGEVASRPEGTDLITSLLSRLALGLNVDIDISMWSRLIGLALIGTIMLANMRAVLASVSRIFKATSTGVSTSFMLLFLAQLMAMYLLTSLISLPSSPTQSTTTLLDTLPSFSVFSRLFDTVFLFSAGAVFVVRWVDKKMRVDEGVSTQYV</sequence>
<accession>A0A1Y2FN58</accession>
<evidence type="ECO:0000256" key="1">
    <source>
        <dbReference type="ARBA" id="ARBA00004141"/>
    </source>
</evidence>
<protein>
    <submittedName>
        <fullName evidence="9">Abscisic acid G-protein coupled receptor-domain-containing protein</fullName>
    </submittedName>
</protein>
<keyword evidence="10" id="KW-1185">Reference proteome</keyword>
<evidence type="ECO:0000256" key="2">
    <source>
        <dbReference type="ARBA" id="ARBA00022692"/>
    </source>
</evidence>
<evidence type="ECO:0000256" key="6">
    <source>
        <dbReference type="SAM" id="Phobius"/>
    </source>
</evidence>
<name>A0A1Y2FN58_9BASI</name>
<feature type="transmembrane region" description="Helical" evidence="6">
    <location>
        <begin position="138"/>
        <end position="158"/>
    </location>
</feature>
<keyword evidence="2 6" id="KW-0812">Transmembrane</keyword>
<evidence type="ECO:0000256" key="5">
    <source>
        <dbReference type="SAM" id="MobiDB-lite"/>
    </source>
</evidence>
<feature type="transmembrane region" description="Helical" evidence="6">
    <location>
        <begin position="12"/>
        <end position="31"/>
    </location>
</feature>
<dbReference type="InterPro" id="IPR025969">
    <property type="entry name" value="ABA_GPCR_dom"/>
</dbReference>
<dbReference type="OrthoDB" id="264392at2759"/>
<feature type="transmembrane region" description="Helical" evidence="6">
    <location>
        <begin position="537"/>
        <end position="556"/>
    </location>
</feature>
<dbReference type="Proteomes" id="UP000193467">
    <property type="component" value="Unassembled WGS sequence"/>
</dbReference>
<feature type="transmembrane region" description="Helical" evidence="6">
    <location>
        <begin position="205"/>
        <end position="225"/>
    </location>
</feature>
<feature type="region of interest" description="Disordered" evidence="5">
    <location>
        <begin position="102"/>
        <end position="125"/>
    </location>
</feature>